<dbReference type="PANTHER" id="PTHR24305:SF29">
    <property type="entry name" value="BENZOATE-PARA-HYDROXYLASE"/>
    <property type="match status" value="1"/>
</dbReference>
<keyword evidence="3 8" id="KW-0349">Heme</keyword>
<evidence type="ECO:0000256" key="1">
    <source>
        <dbReference type="ARBA" id="ARBA00001971"/>
    </source>
</evidence>
<dbReference type="GO" id="GO:0005506">
    <property type="term" value="F:iron ion binding"/>
    <property type="evidence" value="ECO:0007669"/>
    <property type="project" value="InterPro"/>
</dbReference>
<evidence type="ECO:0000256" key="7">
    <source>
        <dbReference type="ARBA" id="ARBA00023033"/>
    </source>
</evidence>
<dbReference type="InterPro" id="IPR050121">
    <property type="entry name" value="Cytochrome_P450_monoxygenase"/>
</dbReference>
<evidence type="ECO:0000256" key="3">
    <source>
        <dbReference type="ARBA" id="ARBA00022617"/>
    </source>
</evidence>
<comment type="cofactor">
    <cofactor evidence="1 8">
        <name>heme</name>
        <dbReference type="ChEBI" id="CHEBI:30413"/>
    </cofactor>
</comment>
<dbReference type="SUPFAM" id="SSF48264">
    <property type="entry name" value="Cytochrome P450"/>
    <property type="match status" value="1"/>
</dbReference>
<dbReference type="PRINTS" id="PR00385">
    <property type="entry name" value="P450"/>
</dbReference>
<dbReference type="GO" id="GO:0004497">
    <property type="term" value="F:monooxygenase activity"/>
    <property type="evidence" value="ECO:0007669"/>
    <property type="project" value="UniProtKB-KW"/>
</dbReference>
<dbReference type="Proteomes" id="UP000799424">
    <property type="component" value="Unassembled WGS sequence"/>
</dbReference>
<dbReference type="InterPro" id="IPR002401">
    <property type="entry name" value="Cyt_P450_E_grp-I"/>
</dbReference>
<proteinExistence type="inferred from homology"/>
<dbReference type="EMBL" id="MU006234">
    <property type="protein sequence ID" value="KAF2822554.1"/>
    <property type="molecule type" value="Genomic_DNA"/>
</dbReference>
<dbReference type="OrthoDB" id="1470350at2759"/>
<dbReference type="PRINTS" id="PR00463">
    <property type="entry name" value="EP450I"/>
</dbReference>
<dbReference type="InterPro" id="IPR001128">
    <property type="entry name" value="Cyt_P450"/>
</dbReference>
<feature type="binding site" description="axial binding residue" evidence="8">
    <location>
        <position position="442"/>
    </location>
    <ligand>
        <name>heme</name>
        <dbReference type="ChEBI" id="CHEBI:30413"/>
    </ligand>
    <ligandPart>
        <name>Fe</name>
        <dbReference type="ChEBI" id="CHEBI:18248"/>
    </ligandPart>
</feature>
<keyword evidence="4 8" id="KW-0479">Metal-binding</keyword>
<dbReference type="AlphaFoldDB" id="A0A6A6ZQ51"/>
<gene>
    <name evidence="10" type="ORF">CC86DRAFT_423770</name>
</gene>
<evidence type="ECO:0000256" key="6">
    <source>
        <dbReference type="ARBA" id="ARBA00023004"/>
    </source>
</evidence>
<dbReference type="PANTHER" id="PTHR24305">
    <property type="entry name" value="CYTOCHROME P450"/>
    <property type="match status" value="1"/>
</dbReference>
<dbReference type="Pfam" id="PF00067">
    <property type="entry name" value="p450"/>
    <property type="match status" value="1"/>
</dbReference>
<evidence type="ECO:0000313" key="10">
    <source>
        <dbReference type="EMBL" id="KAF2822554.1"/>
    </source>
</evidence>
<evidence type="ECO:0000256" key="5">
    <source>
        <dbReference type="ARBA" id="ARBA00023002"/>
    </source>
</evidence>
<evidence type="ECO:0000256" key="2">
    <source>
        <dbReference type="ARBA" id="ARBA00010617"/>
    </source>
</evidence>
<evidence type="ECO:0000313" key="11">
    <source>
        <dbReference type="Proteomes" id="UP000799424"/>
    </source>
</evidence>
<evidence type="ECO:0000256" key="8">
    <source>
        <dbReference type="PIRSR" id="PIRSR602401-1"/>
    </source>
</evidence>
<comment type="similarity">
    <text evidence="2 9">Belongs to the cytochrome P450 family.</text>
</comment>
<sequence>MPLATHLLALAIFAILLHRISLYTHRLLLSPLRSIPGPLLSATSRLPLQLTLFRGTPHTTFLALHKHYGPIVRIAPNQLGFFTAQSFKDIYGSASGFTKDPRFYNAPVNGVHGMVTEINDKQHARMRRVFAPGFTAKALIEQEELIVWYVDALLDCLAQHALDGPLDVAKWLNAMTFDITSDLLFGESFGCLAKGKIHPWIEYMFTSVKALVYMGIVKQFPWLECAVAKCMPGKVMWDAKQHYSVVEEKVGRRLRSDSKRTDFMAGVARLGAGDEAEVNVRLEKGLSRAEVCSNAYFLTIAGSETVATALSGTLYYLCKSPSCLHTLTSSIRTAFPTSSSITFSSTNEIRYLKAVINEGLRIYPPFAHGAPRLPPPGGAMVDGIFVHEGVSVAAYNYATYHSPTNFYLADEFHPERWLGTDQCFANDVLEGVQPFSLGTRGCIGKTLAYAEMRLTLAKLLWRFDVKLRKESEAWDEQRVYYLWDKGALMVDLIERE</sequence>
<dbReference type="CDD" id="cd11058">
    <property type="entry name" value="CYP60B-like"/>
    <property type="match status" value="1"/>
</dbReference>
<dbReference type="GO" id="GO:0020037">
    <property type="term" value="F:heme binding"/>
    <property type="evidence" value="ECO:0007669"/>
    <property type="project" value="InterPro"/>
</dbReference>
<dbReference type="InterPro" id="IPR036396">
    <property type="entry name" value="Cyt_P450_sf"/>
</dbReference>
<dbReference type="GO" id="GO:0016705">
    <property type="term" value="F:oxidoreductase activity, acting on paired donors, with incorporation or reduction of molecular oxygen"/>
    <property type="evidence" value="ECO:0007669"/>
    <property type="project" value="InterPro"/>
</dbReference>
<dbReference type="Gene3D" id="1.10.630.10">
    <property type="entry name" value="Cytochrome P450"/>
    <property type="match status" value="1"/>
</dbReference>
<name>A0A6A6ZQ51_9PLEO</name>
<organism evidence="10 11">
    <name type="scientific">Ophiobolus disseminans</name>
    <dbReference type="NCBI Taxonomy" id="1469910"/>
    <lineage>
        <taxon>Eukaryota</taxon>
        <taxon>Fungi</taxon>
        <taxon>Dikarya</taxon>
        <taxon>Ascomycota</taxon>
        <taxon>Pezizomycotina</taxon>
        <taxon>Dothideomycetes</taxon>
        <taxon>Pleosporomycetidae</taxon>
        <taxon>Pleosporales</taxon>
        <taxon>Pleosporineae</taxon>
        <taxon>Phaeosphaeriaceae</taxon>
        <taxon>Ophiobolus</taxon>
    </lineage>
</organism>
<evidence type="ECO:0000256" key="4">
    <source>
        <dbReference type="ARBA" id="ARBA00022723"/>
    </source>
</evidence>
<dbReference type="InterPro" id="IPR017972">
    <property type="entry name" value="Cyt_P450_CS"/>
</dbReference>
<evidence type="ECO:0000256" key="9">
    <source>
        <dbReference type="RuleBase" id="RU000461"/>
    </source>
</evidence>
<dbReference type="PROSITE" id="PS00086">
    <property type="entry name" value="CYTOCHROME_P450"/>
    <property type="match status" value="1"/>
</dbReference>
<keyword evidence="6 8" id="KW-0408">Iron</keyword>
<protein>
    <submittedName>
        <fullName evidence="10">Cytochrome P450</fullName>
    </submittedName>
</protein>
<keyword evidence="5 9" id="KW-0560">Oxidoreductase</keyword>
<reference evidence="10" key="1">
    <citation type="journal article" date="2020" name="Stud. Mycol.">
        <title>101 Dothideomycetes genomes: a test case for predicting lifestyles and emergence of pathogens.</title>
        <authorList>
            <person name="Haridas S."/>
            <person name="Albert R."/>
            <person name="Binder M."/>
            <person name="Bloem J."/>
            <person name="Labutti K."/>
            <person name="Salamov A."/>
            <person name="Andreopoulos B."/>
            <person name="Baker S."/>
            <person name="Barry K."/>
            <person name="Bills G."/>
            <person name="Bluhm B."/>
            <person name="Cannon C."/>
            <person name="Castanera R."/>
            <person name="Culley D."/>
            <person name="Daum C."/>
            <person name="Ezra D."/>
            <person name="Gonzalez J."/>
            <person name="Henrissat B."/>
            <person name="Kuo A."/>
            <person name="Liang C."/>
            <person name="Lipzen A."/>
            <person name="Lutzoni F."/>
            <person name="Magnuson J."/>
            <person name="Mondo S."/>
            <person name="Nolan M."/>
            <person name="Ohm R."/>
            <person name="Pangilinan J."/>
            <person name="Park H.-J."/>
            <person name="Ramirez L."/>
            <person name="Alfaro M."/>
            <person name="Sun H."/>
            <person name="Tritt A."/>
            <person name="Yoshinaga Y."/>
            <person name="Zwiers L.-H."/>
            <person name="Turgeon B."/>
            <person name="Goodwin S."/>
            <person name="Spatafora J."/>
            <person name="Crous P."/>
            <person name="Grigoriev I."/>
        </authorList>
    </citation>
    <scope>NUCLEOTIDE SEQUENCE</scope>
    <source>
        <strain evidence="10">CBS 113818</strain>
    </source>
</reference>
<accession>A0A6A6ZQ51</accession>
<keyword evidence="7 9" id="KW-0503">Monooxygenase</keyword>
<keyword evidence="11" id="KW-1185">Reference proteome</keyword>